<dbReference type="Proteomes" id="UP000482960">
    <property type="component" value="Unassembled WGS sequence"/>
</dbReference>
<evidence type="ECO:0000256" key="1">
    <source>
        <dbReference type="SAM" id="MobiDB-lite"/>
    </source>
</evidence>
<reference evidence="2 3" key="1">
    <citation type="submission" date="2020-03" db="EMBL/GenBank/DDBJ databases">
        <title>Whole genome shotgun sequence of Phytohabitans rumicis NBRC 108638.</title>
        <authorList>
            <person name="Komaki H."/>
            <person name="Tamura T."/>
        </authorList>
    </citation>
    <scope>NUCLEOTIDE SEQUENCE [LARGE SCALE GENOMIC DNA]</scope>
    <source>
        <strain evidence="2 3">NBRC 108638</strain>
    </source>
</reference>
<name>A0A6V8KQA9_9ACTN</name>
<comment type="caution">
    <text evidence="2">The sequence shown here is derived from an EMBL/GenBank/DDBJ whole genome shotgun (WGS) entry which is preliminary data.</text>
</comment>
<protein>
    <submittedName>
        <fullName evidence="2">Uncharacterized protein</fullName>
    </submittedName>
</protein>
<organism evidence="2 3">
    <name type="scientific">Phytohabitans rumicis</name>
    <dbReference type="NCBI Taxonomy" id="1076125"/>
    <lineage>
        <taxon>Bacteria</taxon>
        <taxon>Bacillati</taxon>
        <taxon>Actinomycetota</taxon>
        <taxon>Actinomycetes</taxon>
        <taxon>Micromonosporales</taxon>
        <taxon>Micromonosporaceae</taxon>
    </lineage>
</organism>
<sequence>MMAVQTLGQEAHALAPRARAYRNNGAVTSLDDVPVTSVTTPPLASSMDPGGTTVSAEPTLHGRAAQRTARLAGMASHRSLFT</sequence>
<feature type="region of interest" description="Disordered" evidence="1">
    <location>
        <begin position="32"/>
        <end position="59"/>
    </location>
</feature>
<evidence type="ECO:0000313" key="3">
    <source>
        <dbReference type="Proteomes" id="UP000482960"/>
    </source>
</evidence>
<dbReference type="AlphaFoldDB" id="A0A6V8KQA9"/>
<gene>
    <name evidence="2" type="ORF">Prum_010040</name>
</gene>
<dbReference type="EMBL" id="BLPG01000001">
    <property type="protein sequence ID" value="GFJ87362.1"/>
    <property type="molecule type" value="Genomic_DNA"/>
</dbReference>
<accession>A0A6V8KQA9</accession>
<keyword evidence="3" id="KW-1185">Reference proteome</keyword>
<evidence type="ECO:0000313" key="2">
    <source>
        <dbReference type="EMBL" id="GFJ87362.1"/>
    </source>
</evidence>
<proteinExistence type="predicted"/>
<reference evidence="2 3" key="2">
    <citation type="submission" date="2020-03" db="EMBL/GenBank/DDBJ databases">
        <authorList>
            <person name="Ichikawa N."/>
            <person name="Kimura A."/>
            <person name="Kitahashi Y."/>
            <person name="Uohara A."/>
        </authorList>
    </citation>
    <scope>NUCLEOTIDE SEQUENCE [LARGE SCALE GENOMIC DNA]</scope>
    <source>
        <strain evidence="2 3">NBRC 108638</strain>
    </source>
</reference>